<dbReference type="AlphaFoldDB" id="A0A3E4YKJ9"/>
<reference evidence="2 3" key="1">
    <citation type="submission" date="2018-08" db="EMBL/GenBank/DDBJ databases">
        <title>A genome reference for cultivated species of the human gut microbiota.</title>
        <authorList>
            <person name="Zou Y."/>
            <person name="Xue W."/>
            <person name="Luo G."/>
        </authorList>
    </citation>
    <scope>NUCLEOTIDE SEQUENCE [LARGE SCALE GENOMIC DNA]</scope>
    <source>
        <strain evidence="2 3">OM07-13</strain>
    </source>
</reference>
<dbReference type="Pfam" id="PF19502">
    <property type="entry name" value="DUF6036"/>
    <property type="match status" value="1"/>
</dbReference>
<sequence length="239" mass="28194">MSNFKLDKENINEYIKEVAKIYCKNKMNPPIEIIIVGGAAIMMRHNFRMMTNDIDALCPMNGAIQDAFKQVRDKYNLPDDWFNTDFTKTKSYSKNLRLYSKYYREFNHGKLSVRLIENEYLLAMKMRSGRIYKKDMSDVVGIVYECRQKNPNFSYQMVEKAYHDLYNEELKATASIQMDRILTEAFMQPIDKLAALYNQVSNIENKNKSTLLNIEKYTPNILNENNVENYIDTDFDIEI</sequence>
<accession>A0A3E4YKJ9</accession>
<feature type="domain" description="DUF6036" evidence="1">
    <location>
        <begin position="26"/>
        <end position="140"/>
    </location>
</feature>
<name>A0A3E4YKJ9_9FIRM</name>
<gene>
    <name evidence="2" type="ORF">DXB99_01775</name>
</gene>
<dbReference type="Proteomes" id="UP000260758">
    <property type="component" value="Unassembled WGS sequence"/>
</dbReference>
<protein>
    <recommendedName>
        <fullName evidence="1">DUF6036 domain-containing protein</fullName>
    </recommendedName>
</protein>
<evidence type="ECO:0000259" key="1">
    <source>
        <dbReference type="Pfam" id="PF19502"/>
    </source>
</evidence>
<dbReference type="EMBL" id="QSTP01000001">
    <property type="protein sequence ID" value="RGM75286.1"/>
    <property type="molecule type" value="Genomic_DNA"/>
</dbReference>
<evidence type="ECO:0000313" key="2">
    <source>
        <dbReference type="EMBL" id="RGM75286.1"/>
    </source>
</evidence>
<dbReference type="InterPro" id="IPR045792">
    <property type="entry name" value="DUF6036"/>
</dbReference>
<evidence type="ECO:0000313" key="3">
    <source>
        <dbReference type="Proteomes" id="UP000260758"/>
    </source>
</evidence>
<proteinExistence type="predicted"/>
<dbReference type="RefSeq" id="WP_117718044.1">
    <property type="nucleotide sequence ID" value="NZ_QSTP01000001.1"/>
</dbReference>
<comment type="caution">
    <text evidence="2">The sequence shown here is derived from an EMBL/GenBank/DDBJ whole genome shotgun (WGS) entry which is preliminary data.</text>
</comment>
<organism evidence="2 3">
    <name type="scientific">Agathobacter rectalis</name>
    <dbReference type="NCBI Taxonomy" id="39491"/>
    <lineage>
        <taxon>Bacteria</taxon>
        <taxon>Bacillati</taxon>
        <taxon>Bacillota</taxon>
        <taxon>Clostridia</taxon>
        <taxon>Lachnospirales</taxon>
        <taxon>Lachnospiraceae</taxon>
        <taxon>Agathobacter</taxon>
    </lineage>
</organism>